<dbReference type="HAMAP" id="MF_04126">
    <property type="entry name" value="Rota_VP6"/>
    <property type="match status" value="1"/>
</dbReference>
<dbReference type="Pfam" id="PF00980">
    <property type="entry name" value="Rota_Capsid_VP6"/>
    <property type="match status" value="1"/>
</dbReference>
<evidence type="ECO:0000256" key="10">
    <source>
        <dbReference type="ARBA" id="ARBA00061404"/>
    </source>
</evidence>
<dbReference type="SUPFAM" id="SSF48345">
    <property type="entry name" value="A virus capsid protein alpha-helical domain"/>
    <property type="match status" value="1"/>
</dbReference>
<evidence type="ECO:0000313" key="12">
    <source>
        <dbReference type="EMBL" id="AEP68794.1"/>
    </source>
</evidence>
<keyword evidence="4" id="KW-0479">Metal-binding</keyword>
<dbReference type="FunFam" id="2.60.120.170:FF:000001">
    <property type="entry name" value="Intermediate capsid protein VP6"/>
    <property type="match status" value="1"/>
</dbReference>
<dbReference type="GO" id="GO:0005198">
    <property type="term" value="F:structural molecule activity"/>
    <property type="evidence" value="ECO:0007669"/>
    <property type="project" value="InterPro"/>
</dbReference>
<dbReference type="Gene3D" id="2.60.120.170">
    <property type="match status" value="1"/>
</dbReference>
<dbReference type="InterPro" id="IPR008935">
    <property type="entry name" value="Virus_capsid_a-hlx_vir"/>
</dbReference>
<organism evidence="12 13">
    <name type="scientific">Rotavirus G3</name>
    <dbReference type="NCBI Taxonomy" id="73036"/>
    <lineage>
        <taxon>Viruses</taxon>
        <taxon>Riboviria</taxon>
        <taxon>Orthornavirae</taxon>
        <taxon>Duplornaviricota</taxon>
        <taxon>Resentoviricetes</taxon>
        <taxon>Reovirales</taxon>
        <taxon>Sedoreoviridae</taxon>
        <taxon>Rotavirus</taxon>
        <taxon>Rotavirus alphagastroenteritidis</taxon>
        <taxon>Rotavirus A</taxon>
    </lineage>
</organism>
<dbReference type="GO" id="GO:0019064">
    <property type="term" value="P:fusion of virus membrane with host plasma membrane"/>
    <property type="evidence" value="ECO:0007669"/>
    <property type="project" value="InterPro"/>
</dbReference>
<reference evidence="12 13" key="1">
    <citation type="submission" date="2011-04" db="EMBL/GenBank/DDBJ databases">
        <title>Isolation, complete sequence analysis and characterization of a new candidate human inactivated rotavirus vaccine strain ZTR-5.</title>
        <authorList>
            <person name="Wu J."/>
            <person name="Li H."/>
            <person name="Yi S."/>
            <person name="Zhang G."/>
            <person name="Li S."/>
            <person name="Mu G."/>
            <person name="Yang X."/>
            <person name="Jia Q."/>
            <person name="Zhao X."/>
            <person name="Gao Y."/>
            <person name="Sun M."/>
        </authorList>
    </citation>
    <scope>NUCLEOTIDE SEQUENCE [LARGE SCALE GENOMIC DNA]</scope>
    <source>
        <strain evidence="12 13">ZTR-5</strain>
    </source>
</reference>
<proteinExistence type="inferred from homology"/>
<feature type="non-terminal residue" evidence="12">
    <location>
        <position position="1"/>
    </location>
</feature>
<dbReference type="Proteomes" id="UP000222355">
    <property type="component" value="Genome"/>
</dbReference>
<comment type="subunit">
    <text evidence="11">Homotrimer. Interacts with the inner capsid protein VP2. Interacts with the outer capsid glycoprotein VP7. Interacts with the outer capsid protein VP5*.</text>
</comment>
<evidence type="ECO:0000313" key="13">
    <source>
        <dbReference type="Proteomes" id="UP000222355"/>
    </source>
</evidence>
<sequence length="404" mass="45733">LLNEVFNMDVLYSLSKTLKDARDKIVEGTLYSNVSDLIQQFNQMIITMNGNEFQTGGIGNLPIRNWNFNFGLLGTTLLNLDANYVETARNTIDYFVDFVDNVCMDEMVRESQRNGIAPQSDSLRKLSAIKFKRINFDNSSEYIENWNLQNRRQRTGFTFHKPNIFPYSASFTLNRSQPAHDNLMGTMWLNAGSEIQVAGFDYSCAINAPANIQQFEHIVPLRRVLTTATITLLPDAERFSFPRVINSADGATTWFFNPVILRPNNVEVEFLLNGQIINTYQARFGTIVARNFDTIRLSFQLMRPPNMTPAVAVLFPNAQPFEHHATVGLTLRIESAVCESVLADASETLLANVTSVRQEYAIPVGPVFPPSMNWTDLITNYSPSREDNLQRVFTVASIRSMLIK</sequence>
<comment type="function">
    <text evidence="9">Intermediate capsid protein that self assembles to form an icosahedral capsid with a T=13 symmetry, which consists of 230 trimers of VP6, with channels at each of its five-fold vertices. This capsid constitutes the middle concentric layer of the viral mature particle. The innermost VP2 capsid and the intermediate VP6 capsid remain intact following cell entry to protect the dsRNA from degradation and to prevent unfavorable antiviral responses in the host cell during all the replication cycle of the virus. Nascent transcripts are transcribed within the structural confines of this double-layered particle (DLP) and are extruded through the channels at the five-fold axes. VP6 is required for the transcription activity of the DLP.</text>
</comment>
<protein>
    <submittedName>
        <fullName evidence="12">VP6 protein</fullName>
    </submittedName>
</protein>
<dbReference type="InterPro" id="IPR001385">
    <property type="entry name" value="Rotavirus_A/C_VP6"/>
</dbReference>
<dbReference type="GO" id="GO:0039626">
    <property type="term" value="C:viral intermediate capsid"/>
    <property type="evidence" value="ECO:0007669"/>
    <property type="project" value="UniProtKB-KW"/>
</dbReference>
<keyword evidence="7" id="KW-0832">Ubl conjugation</keyword>
<name>G4XR44_9REOV</name>
<keyword evidence="8" id="KW-0946">Virion</keyword>
<dbReference type="GO" id="GO:0039621">
    <property type="term" value="C:T=13 icosahedral viral capsid"/>
    <property type="evidence" value="ECO:0007669"/>
    <property type="project" value="UniProtKB-ARBA"/>
</dbReference>
<evidence type="ECO:0000256" key="6">
    <source>
        <dbReference type="ARBA" id="ARBA00022837"/>
    </source>
</evidence>
<keyword evidence="5" id="KW-0862">Zinc</keyword>
<keyword evidence="3" id="KW-0167">Capsid protein</keyword>
<dbReference type="InterPro" id="IPR008980">
    <property type="entry name" value="Capsid_hemagglutn"/>
</dbReference>
<evidence type="ECO:0000256" key="7">
    <source>
        <dbReference type="ARBA" id="ARBA00022843"/>
    </source>
</evidence>
<dbReference type="EMBL" id="JF896469">
    <property type="protein sequence ID" value="AEP68794.1"/>
    <property type="molecule type" value="Genomic_RNA"/>
</dbReference>
<comment type="subcellular location">
    <subcellularLocation>
        <location evidence="1">Virion</location>
    </subcellularLocation>
</comment>
<evidence type="ECO:0000256" key="5">
    <source>
        <dbReference type="ARBA" id="ARBA00022833"/>
    </source>
</evidence>
<dbReference type="GO" id="GO:0019031">
    <property type="term" value="C:viral envelope"/>
    <property type="evidence" value="ECO:0007669"/>
    <property type="project" value="InterPro"/>
</dbReference>
<keyword evidence="6" id="KW-0106">Calcium</keyword>
<dbReference type="SUPFAM" id="SSF49818">
    <property type="entry name" value="Viral protein domain"/>
    <property type="match status" value="1"/>
</dbReference>
<evidence type="ECO:0000256" key="4">
    <source>
        <dbReference type="ARBA" id="ARBA00022723"/>
    </source>
</evidence>
<evidence type="ECO:0000256" key="8">
    <source>
        <dbReference type="ARBA" id="ARBA00022844"/>
    </source>
</evidence>
<evidence type="ECO:0000256" key="3">
    <source>
        <dbReference type="ARBA" id="ARBA00022561"/>
    </source>
</evidence>
<evidence type="ECO:0000256" key="9">
    <source>
        <dbReference type="ARBA" id="ARBA00057631"/>
    </source>
</evidence>
<keyword evidence="2" id="KW-1154">Intermediate capsid protein</keyword>
<evidence type="ECO:0000256" key="2">
    <source>
        <dbReference type="ARBA" id="ARBA00022493"/>
    </source>
</evidence>
<dbReference type="GO" id="GO:0046872">
    <property type="term" value="F:metal ion binding"/>
    <property type="evidence" value="ECO:0007669"/>
    <property type="project" value="UniProtKB-KW"/>
</dbReference>
<dbReference type="Gene3D" id="1.10.1350.10">
    <property type="entry name" value="Viral capsid alpha domain"/>
    <property type="match status" value="1"/>
</dbReference>
<evidence type="ECO:0000256" key="11">
    <source>
        <dbReference type="ARBA" id="ARBA00064548"/>
    </source>
</evidence>
<comment type="similarity">
    <text evidence="10">Belongs to the rotavirus VP6 family.</text>
</comment>
<dbReference type="HAMAP" id="MF_04129">
    <property type="entry name" value="Rota_VP6_A"/>
    <property type="match status" value="1"/>
</dbReference>
<dbReference type="GO" id="GO:0046789">
    <property type="term" value="F:host cell surface receptor binding"/>
    <property type="evidence" value="ECO:0007669"/>
    <property type="project" value="InterPro"/>
</dbReference>
<evidence type="ECO:0000256" key="1">
    <source>
        <dbReference type="ARBA" id="ARBA00004328"/>
    </source>
</evidence>
<accession>G4XR44</accession>